<dbReference type="GeneID" id="63840471"/>
<keyword evidence="3" id="KW-1185">Reference proteome</keyword>
<dbReference type="OrthoDB" id="3553044at2759"/>
<evidence type="ECO:0000313" key="2">
    <source>
        <dbReference type="EMBL" id="KAF3765782.1"/>
    </source>
</evidence>
<sequence length="184" mass="20342">MVEIMMSAHQRPALGHRSITRKASFSDDEDAITPCSSPPPEPQDLIDAVSAQEKPSPKFTPSRSGSTSGAAASSRKTSTTTTTQAWHFDPTAGEAMTDSQLWLRMLEIQRTFHCYNSARMSAALLELEMGVDAGHLAPSRSCLDLMNESISDLTDEERRRLADWLSENGPARKRSGTWRRSLNF</sequence>
<evidence type="ECO:0000256" key="1">
    <source>
        <dbReference type="SAM" id="MobiDB-lite"/>
    </source>
</evidence>
<proteinExistence type="predicted"/>
<evidence type="ECO:0000313" key="3">
    <source>
        <dbReference type="Proteomes" id="UP000803844"/>
    </source>
</evidence>
<organism evidence="2 3">
    <name type="scientific">Cryphonectria parasitica (strain ATCC 38755 / EP155)</name>
    <dbReference type="NCBI Taxonomy" id="660469"/>
    <lineage>
        <taxon>Eukaryota</taxon>
        <taxon>Fungi</taxon>
        <taxon>Dikarya</taxon>
        <taxon>Ascomycota</taxon>
        <taxon>Pezizomycotina</taxon>
        <taxon>Sordariomycetes</taxon>
        <taxon>Sordariomycetidae</taxon>
        <taxon>Diaporthales</taxon>
        <taxon>Cryphonectriaceae</taxon>
        <taxon>Cryphonectria-Endothia species complex</taxon>
        <taxon>Cryphonectria</taxon>
    </lineage>
</organism>
<name>A0A9P5CPU4_CRYP1</name>
<reference evidence="2" key="1">
    <citation type="journal article" date="2020" name="Phytopathology">
        <title>Genome sequence of the chestnut blight fungus Cryphonectria parasitica EP155: A fundamental resource for an archetypical invasive plant pathogen.</title>
        <authorList>
            <person name="Crouch J.A."/>
            <person name="Dawe A."/>
            <person name="Aerts A."/>
            <person name="Barry K."/>
            <person name="Churchill A.C.L."/>
            <person name="Grimwood J."/>
            <person name="Hillman B."/>
            <person name="Milgroom M.G."/>
            <person name="Pangilinan J."/>
            <person name="Smith M."/>
            <person name="Salamov A."/>
            <person name="Schmutz J."/>
            <person name="Yadav J."/>
            <person name="Grigoriev I.V."/>
            <person name="Nuss D."/>
        </authorList>
    </citation>
    <scope>NUCLEOTIDE SEQUENCE</scope>
    <source>
        <strain evidence="2">EP155</strain>
    </source>
</reference>
<protein>
    <submittedName>
        <fullName evidence="2">Uncharacterized protein</fullName>
    </submittedName>
</protein>
<feature type="region of interest" description="Disordered" evidence="1">
    <location>
        <begin position="1"/>
        <end position="84"/>
    </location>
</feature>
<dbReference type="EMBL" id="MU032347">
    <property type="protein sequence ID" value="KAF3765782.1"/>
    <property type="molecule type" value="Genomic_DNA"/>
</dbReference>
<comment type="caution">
    <text evidence="2">The sequence shown here is derived from an EMBL/GenBank/DDBJ whole genome shotgun (WGS) entry which is preliminary data.</text>
</comment>
<feature type="compositionally biased region" description="Low complexity" evidence="1">
    <location>
        <begin position="62"/>
        <end position="83"/>
    </location>
</feature>
<accession>A0A9P5CPU4</accession>
<dbReference type="AlphaFoldDB" id="A0A9P5CPU4"/>
<gene>
    <name evidence="2" type="ORF">M406DRAFT_356051</name>
</gene>
<dbReference type="Proteomes" id="UP000803844">
    <property type="component" value="Unassembled WGS sequence"/>
</dbReference>
<dbReference type="RefSeq" id="XP_040776743.1">
    <property type="nucleotide sequence ID" value="XM_040923342.1"/>
</dbReference>